<dbReference type="EMBL" id="LDAU01000096">
    <property type="protein sequence ID" value="KRX06436.1"/>
    <property type="molecule type" value="Genomic_DNA"/>
</dbReference>
<evidence type="ECO:0000256" key="1">
    <source>
        <dbReference type="SAM" id="Phobius"/>
    </source>
</evidence>
<keyword evidence="3" id="KW-1185">Reference proteome</keyword>
<dbReference type="Proteomes" id="UP000054937">
    <property type="component" value="Unassembled WGS sequence"/>
</dbReference>
<organism evidence="2 3">
    <name type="scientific">Pseudocohnilembus persalinus</name>
    <name type="common">Ciliate</name>
    <dbReference type="NCBI Taxonomy" id="266149"/>
    <lineage>
        <taxon>Eukaryota</taxon>
        <taxon>Sar</taxon>
        <taxon>Alveolata</taxon>
        <taxon>Ciliophora</taxon>
        <taxon>Intramacronucleata</taxon>
        <taxon>Oligohymenophorea</taxon>
        <taxon>Scuticociliatia</taxon>
        <taxon>Philasterida</taxon>
        <taxon>Pseudocohnilembidae</taxon>
        <taxon>Pseudocohnilembus</taxon>
    </lineage>
</organism>
<accession>A0A0V0QW59</accession>
<gene>
    <name evidence="2" type="ORF">PPERSA_05049</name>
</gene>
<feature type="transmembrane region" description="Helical" evidence="1">
    <location>
        <begin position="294"/>
        <end position="318"/>
    </location>
</feature>
<protein>
    <recommendedName>
        <fullName evidence="4">Transmembrane protein</fullName>
    </recommendedName>
</protein>
<name>A0A0V0QW59_PSEPJ</name>
<keyword evidence="1" id="KW-0812">Transmembrane</keyword>
<dbReference type="AlphaFoldDB" id="A0A0V0QW59"/>
<evidence type="ECO:0008006" key="4">
    <source>
        <dbReference type="Google" id="ProtNLM"/>
    </source>
</evidence>
<keyword evidence="1" id="KW-1133">Transmembrane helix</keyword>
<proteinExistence type="predicted"/>
<evidence type="ECO:0000313" key="3">
    <source>
        <dbReference type="Proteomes" id="UP000054937"/>
    </source>
</evidence>
<sequence length="373" mass="43744">MYLDYHYGNRGERHAHSRCKSTSESVSDLCKQYDEKSGYISIHREPSNSKEIKGTGSCFLGSKICRRNQAKLIRFQEVKKSLKLQDDSLIELLQNGNLFSQGYSYIDEEHELWNEIRDWIYLNRTSISYDENTRNEIFNHNIGSRQPMDLYSELGNITWKSDDLLSVQIDQQCEVQIAVDKKVCIEEKVCSSGKARQQSNGKIIEYQSNEPIIAYNYMINEKYTPIDAQNQVRYDSDCNWTILQTPMAWKNYPQNVLPQKLMEKKNQQSTKVKPPTQTSPSVSFKKLVDFLEGLLIYSLLFYALLFLFQFFIGVQTLVPNWQYIEKKKLKTPNQQKERNSNTKKYSKWSLKKNPIALKFNQILLSLRKKQNLD</sequence>
<comment type="caution">
    <text evidence="2">The sequence shown here is derived from an EMBL/GenBank/DDBJ whole genome shotgun (WGS) entry which is preliminary data.</text>
</comment>
<evidence type="ECO:0000313" key="2">
    <source>
        <dbReference type="EMBL" id="KRX06436.1"/>
    </source>
</evidence>
<reference evidence="2 3" key="1">
    <citation type="journal article" date="2015" name="Sci. Rep.">
        <title>Genome of the facultative scuticociliatosis pathogen Pseudocohnilembus persalinus provides insight into its virulence through horizontal gene transfer.</title>
        <authorList>
            <person name="Xiong J."/>
            <person name="Wang G."/>
            <person name="Cheng J."/>
            <person name="Tian M."/>
            <person name="Pan X."/>
            <person name="Warren A."/>
            <person name="Jiang C."/>
            <person name="Yuan D."/>
            <person name="Miao W."/>
        </authorList>
    </citation>
    <scope>NUCLEOTIDE SEQUENCE [LARGE SCALE GENOMIC DNA]</scope>
    <source>
        <strain evidence="2">36N120E</strain>
    </source>
</reference>
<dbReference type="InParanoid" id="A0A0V0QW59"/>
<keyword evidence="1" id="KW-0472">Membrane</keyword>